<name>A0ABW4RXR7_9ACTN</name>
<protein>
    <submittedName>
        <fullName evidence="2">Sterol carrier family protein</fullName>
    </submittedName>
</protein>
<dbReference type="Proteomes" id="UP001597326">
    <property type="component" value="Unassembled WGS sequence"/>
</dbReference>
<dbReference type="Gene3D" id="3.30.1050.40">
    <property type="match status" value="1"/>
</dbReference>
<sequence length="252" mass="26580">MSIMAARGDRTLRTTVEVVSSQCRALAGAHGMLDQASRARMVVLVDDVLAALGSPTTARPQSWASLLNHRSVGSRHLDAMTEELAQSTRADALGRLCTSRTAVLGTELAGQLPATVSNQFGNSAVVDYLRATLLELAVLSLAGGPQCLQPAALRSCVRSLSQALGERFAGHTIEARIPPASAVQLSAFGQGPTHTRGTPPNVVETDELTWLELGTGLTSLEQAVEDRRVTASGVHALELARMLPVVDLSRLT</sequence>
<reference evidence="3" key="1">
    <citation type="journal article" date="2019" name="Int. J. Syst. Evol. Microbiol.">
        <title>The Global Catalogue of Microorganisms (GCM) 10K type strain sequencing project: providing services to taxonomists for standard genome sequencing and annotation.</title>
        <authorList>
            <consortium name="The Broad Institute Genomics Platform"/>
            <consortium name="The Broad Institute Genome Sequencing Center for Infectious Disease"/>
            <person name="Wu L."/>
            <person name="Ma J."/>
        </authorList>
    </citation>
    <scope>NUCLEOTIDE SEQUENCE [LARGE SCALE GENOMIC DNA]</scope>
    <source>
        <strain evidence="3">CAIM 431</strain>
    </source>
</reference>
<dbReference type="Pfam" id="PF17844">
    <property type="entry name" value="SCP_3"/>
    <property type="match status" value="1"/>
</dbReference>
<gene>
    <name evidence="2" type="ORF">ACFSCS_10600</name>
</gene>
<evidence type="ECO:0000259" key="1">
    <source>
        <dbReference type="Pfam" id="PF17844"/>
    </source>
</evidence>
<keyword evidence="3" id="KW-1185">Reference proteome</keyword>
<organism evidence="2 3">
    <name type="scientific">Luteococcus peritonei</name>
    <dbReference type="NCBI Taxonomy" id="88874"/>
    <lineage>
        <taxon>Bacteria</taxon>
        <taxon>Bacillati</taxon>
        <taxon>Actinomycetota</taxon>
        <taxon>Actinomycetes</taxon>
        <taxon>Propionibacteriales</taxon>
        <taxon>Propionibacteriaceae</taxon>
        <taxon>Luteococcus</taxon>
    </lineage>
</organism>
<evidence type="ECO:0000313" key="3">
    <source>
        <dbReference type="Proteomes" id="UP001597326"/>
    </source>
</evidence>
<dbReference type="EMBL" id="JBHUFZ010000024">
    <property type="protein sequence ID" value="MFD1890624.1"/>
    <property type="molecule type" value="Genomic_DNA"/>
</dbReference>
<feature type="domain" description="Bacterial SCP orthologue" evidence="1">
    <location>
        <begin position="152"/>
        <end position="245"/>
    </location>
</feature>
<evidence type="ECO:0000313" key="2">
    <source>
        <dbReference type="EMBL" id="MFD1890624.1"/>
    </source>
</evidence>
<comment type="caution">
    <text evidence="2">The sequence shown here is derived from an EMBL/GenBank/DDBJ whole genome shotgun (WGS) entry which is preliminary data.</text>
</comment>
<dbReference type="InterPro" id="IPR041629">
    <property type="entry name" value="SCP_3"/>
</dbReference>
<dbReference type="RefSeq" id="WP_343873999.1">
    <property type="nucleotide sequence ID" value="NZ_BAAAIX010000023.1"/>
</dbReference>
<proteinExistence type="predicted"/>
<accession>A0ABW4RXR7</accession>